<organism evidence="5 6">
    <name type="scientific">Penicilliopsis zonata CBS 506.65</name>
    <dbReference type="NCBI Taxonomy" id="1073090"/>
    <lineage>
        <taxon>Eukaryota</taxon>
        <taxon>Fungi</taxon>
        <taxon>Dikarya</taxon>
        <taxon>Ascomycota</taxon>
        <taxon>Pezizomycotina</taxon>
        <taxon>Eurotiomycetes</taxon>
        <taxon>Eurotiomycetidae</taxon>
        <taxon>Eurotiales</taxon>
        <taxon>Aspergillaceae</taxon>
        <taxon>Penicilliopsis</taxon>
    </lineage>
</organism>
<comment type="similarity">
    <text evidence="1">Belongs to the gamma-glutamylcyclotransferase family.</text>
</comment>
<dbReference type="SUPFAM" id="SSF110857">
    <property type="entry name" value="Gamma-glutamyl cyclotransferase-like"/>
    <property type="match status" value="1"/>
</dbReference>
<name>A0A1L9S600_9EURO</name>
<dbReference type="Pfam" id="PF06094">
    <property type="entry name" value="GGACT"/>
    <property type="match status" value="1"/>
</dbReference>
<evidence type="ECO:0000256" key="3">
    <source>
        <dbReference type="ARBA" id="ARBA00030602"/>
    </source>
</evidence>
<dbReference type="GeneID" id="34610709"/>
<dbReference type="PANTHER" id="PTHR31544">
    <property type="entry name" value="AIG2-LIKE PROTEIN D"/>
    <property type="match status" value="1"/>
</dbReference>
<evidence type="ECO:0000256" key="1">
    <source>
        <dbReference type="ARBA" id="ARBA00008861"/>
    </source>
</evidence>
<dbReference type="EMBL" id="KV878358">
    <property type="protein sequence ID" value="OJJ42587.1"/>
    <property type="molecule type" value="Genomic_DNA"/>
</dbReference>
<dbReference type="OrthoDB" id="3262926at2759"/>
<dbReference type="InterPro" id="IPR009288">
    <property type="entry name" value="AIG2-like_dom"/>
</dbReference>
<sequence length="155" mass="17566">MADGNQPSLMVRKFIAASKNPPKLTEKRRAFRKQFYFFYGTLMDPATLARVLQRDRAPDVRPATTVGPRLKLWGEYPARPKGSGNEVIRGVACMIESQEEADRLAAYETEMYAVKGCPIYFDDGEDSGGLTFYWVGDESLLREGTFDLKDWLLRG</sequence>
<dbReference type="RefSeq" id="XP_022577097.1">
    <property type="nucleotide sequence ID" value="XM_022724244.1"/>
</dbReference>
<dbReference type="InterPro" id="IPR013024">
    <property type="entry name" value="GGCT-like"/>
</dbReference>
<accession>A0A1L9S600</accession>
<evidence type="ECO:0000256" key="2">
    <source>
        <dbReference type="ARBA" id="ARBA00022679"/>
    </source>
</evidence>
<keyword evidence="6" id="KW-1185">Reference proteome</keyword>
<keyword evidence="2" id="KW-0808">Transferase</keyword>
<proteinExistence type="inferred from homology"/>
<dbReference type="AlphaFoldDB" id="A0A1L9S600"/>
<reference evidence="6" key="1">
    <citation type="journal article" date="2017" name="Genome Biol.">
        <title>Comparative genomics reveals high biological diversity and specific adaptations in the industrially and medically important fungal genus Aspergillus.</title>
        <authorList>
            <person name="de Vries R.P."/>
            <person name="Riley R."/>
            <person name="Wiebenga A."/>
            <person name="Aguilar-Osorio G."/>
            <person name="Amillis S."/>
            <person name="Uchima C.A."/>
            <person name="Anderluh G."/>
            <person name="Asadollahi M."/>
            <person name="Askin M."/>
            <person name="Barry K."/>
            <person name="Battaglia E."/>
            <person name="Bayram O."/>
            <person name="Benocci T."/>
            <person name="Braus-Stromeyer S.A."/>
            <person name="Caldana C."/>
            <person name="Canovas D."/>
            <person name="Cerqueira G.C."/>
            <person name="Chen F."/>
            <person name="Chen W."/>
            <person name="Choi C."/>
            <person name="Clum A."/>
            <person name="Dos Santos R.A."/>
            <person name="Damasio A.R."/>
            <person name="Diallinas G."/>
            <person name="Emri T."/>
            <person name="Fekete E."/>
            <person name="Flipphi M."/>
            <person name="Freyberg S."/>
            <person name="Gallo A."/>
            <person name="Gournas C."/>
            <person name="Habgood R."/>
            <person name="Hainaut M."/>
            <person name="Harispe M.L."/>
            <person name="Henrissat B."/>
            <person name="Hilden K.S."/>
            <person name="Hope R."/>
            <person name="Hossain A."/>
            <person name="Karabika E."/>
            <person name="Karaffa L."/>
            <person name="Karanyi Z."/>
            <person name="Krasevec N."/>
            <person name="Kuo A."/>
            <person name="Kusch H."/>
            <person name="LaButti K."/>
            <person name="Lagendijk E.L."/>
            <person name="Lapidus A."/>
            <person name="Levasseur A."/>
            <person name="Lindquist E."/>
            <person name="Lipzen A."/>
            <person name="Logrieco A.F."/>
            <person name="MacCabe A."/>
            <person name="Maekelae M.R."/>
            <person name="Malavazi I."/>
            <person name="Melin P."/>
            <person name="Meyer V."/>
            <person name="Mielnichuk N."/>
            <person name="Miskei M."/>
            <person name="Molnar A.P."/>
            <person name="Mule G."/>
            <person name="Ngan C.Y."/>
            <person name="Orejas M."/>
            <person name="Orosz E."/>
            <person name="Ouedraogo J.P."/>
            <person name="Overkamp K.M."/>
            <person name="Park H.-S."/>
            <person name="Perrone G."/>
            <person name="Piumi F."/>
            <person name="Punt P.J."/>
            <person name="Ram A.F."/>
            <person name="Ramon A."/>
            <person name="Rauscher S."/>
            <person name="Record E."/>
            <person name="Riano-Pachon D.M."/>
            <person name="Robert V."/>
            <person name="Roehrig J."/>
            <person name="Ruller R."/>
            <person name="Salamov A."/>
            <person name="Salih N.S."/>
            <person name="Samson R.A."/>
            <person name="Sandor E."/>
            <person name="Sanguinetti M."/>
            <person name="Schuetze T."/>
            <person name="Sepcic K."/>
            <person name="Shelest E."/>
            <person name="Sherlock G."/>
            <person name="Sophianopoulou V."/>
            <person name="Squina F.M."/>
            <person name="Sun H."/>
            <person name="Susca A."/>
            <person name="Todd R.B."/>
            <person name="Tsang A."/>
            <person name="Unkles S.E."/>
            <person name="van de Wiele N."/>
            <person name="van Rossen-Uffink D."/>
            <person name="Oliveira J.V."/>
            <person name="Vesth T.C."/>
            <person name="Visser J."/>
            <person name="Yu J.-H."/>
            <person name="Zhou M."/>
            <person name="Andersen M.R."/>
            <person name="Archer D.B."/>
            <person name="Baker S.E."/>
            <person name="Benoit I."/>
            <person name="Brakhage A.A."/>
            <person name="Braus G.H."/>
            <person name="Fischer R."/>
            <person name="Frisvad J.C."/>
            <person name="Goldman G.H."/>
            <person name="Houbraken J."/>
            <person name="Oakley B."/>
            <person name="Pocsi I."/>
            <person name="Scazzocchio C."/>
            <person name="Seiboth B."/>
            <person name="vanKuyk P.A."/>
            <person name="Wortman J."/>
            <person name="Dyer P.S."/>
            <person name="Grigoriev I.V."/>
        </authorList>
    </citation>
    <scope>NUCLEOTIDE SEQUENCE [LARGE SCALE GENOMIC DNA]</scope>
    <source>
        <strain evidence="6">CBS 506.65</strain>
    </source>
</reference>
<gene>
    <name evidence="5" type="ORF">ASPZODRAFT_137202</name>
</gene>
<dbReference type="Gene3D" id="3.10.490.10">
    <property type="entry name" value="Gamma-glutamyl cyclotransferase-like"/>
    <property type="match status" value="1"/>
</dbReference>
<dbReference type="InterPro" id="IPR036568">
    <property type="entry name" value="GGCT-like_sf"/>
</dbReference>
<evidence type="ECO:0000313" key="6">
    <source>
        <dbReference type="Proteomes" id="UP000184188"/>
    </source>
</evidence>
<dbReference type="Proteomes" id="UP000184188">
    <property type="component" value="Unassembled WGS sequence"/>
</dbReference>
<dbReference type="CDD" id="cd06661">
    <property type="entry name" value="GGCT_like"/>
    <property type="match status" value="1"/>
</dbReference>
<feature type="domain" description="Gamma-glutamylcyclotransferase AIG2-like" evidence="4">
    <location>
        <begin position="36"/>
        <end position="151"/>
    </location>
</feature>
<evidence type="ECO:0000313" key="5">
    <source>
        <dbReference type="EMBL" id="OJJ42587.1"/>
    </source>
</evidence>
<dbReference type="VEuPathDB" id="FungiDB:ASPZODRAFT_137202"/>
<dbReference type="GO" id="GO:0016740">
    <property type="term" value="F:transferase activity"/>
    <property type="evidence" value="ECO:0007669"/>
    <property type="project" value="UniProtKB-KW"/>
</dbReference>
<protein>
    <recommendedName>
        <fullName evidence="3">Putative gamma-glutamylcyclotransferase</fullName>
    </recommendedName>
</protein>
<evidence type="ECO:0000259" key="4">
    <source>
        <dbReference type="Pfam" id="PF06094"/>
    </source>
</evidence>
<dbReference type="PANTHER" id="PTHR31544:SF4">
    <property type="entry name" value="GAMMA-GLUTAMYLCYCLOTRANSFERASE-RELATED"/>
    <property type="match status" value="1"/>
</dbReference>
<dbReference type="InterPro" id="IPR045038">
    <property type="entry name" value="AIG2-like"/>
</dbReference>